<dbReference type="GeneID" id="59259516"/>
<evidence type="ECO:0000256" key="4">
    <source>
        <dbReference type="ARBA" id="ARBA00047960"/>
    </source>
</evidence>
<protein>
    <recommendedName>
        <fullName evidence="5">Glutathione S-transferase kappa 1</fullName>
        <ecNumber evidence="2">2.5.1.18</ecNumber>
    </recommendedName>
    <alternativeName>
        <fullName evidence="6">GST class-kappa</fullName>
    </alternativeName>
</protein>
<comment type="caution">
    <text evidence="8">The sequence shown here is derived from an EMBL/GenBank/DDBJ whole genome shotgun (WGS) entry which is preliminary data.</text>
</comment>
<dbReference type="GO" id="GO:0005739">
    <property type="term" value="C:mitochondrion"/>
    <property type="evidence" value="ECO:0007669"/>
    <property type="project" value="TreeGrafter"/>
</dbReference>
<dbReference type="EC" id="2.5.1.18" evidence="2"/>
<evidence type="ECO:0000313" key="8">
    <source>
        <dbReference type="EMBL" id="KAF5873973.1"/>
    </source>
</evidence>
<sequence>MKVGAERQTSFYSYAALVHLRKNRKILLSHDVTIDLIPVFLGGINHGSGNKPPWTLPAKAKYSKFDSARTVAYHGLPNLQPSEFFPPVTLLPQRALCFIKSRYSVEIFEKTWLEIFNALWVPPQKNITIPEIFTEFLNGLGTFDEKEVQEIMQKATEKEWKDKLLENTKDALEKGAFGAPWMWVRNAEGKEEPFFGSDRFHFMWRFLGVGFRDLEIVRGRRWEGRGRRSCEGVRGVTENGRMRL</sequence>
<dbReference type="InterPro" id="IPR001853">
    <property type="entry name" value="DSBA-like_thioredoxin_dom"/>
</dbReference>
<dbReference type="GO" id="GO:0006749">
    <property type="term" value="P:glutathione metabolic process"/>
    <property type="evidence" value="ECO:0007669"/>
    <property type="project" value="TreeGrafter"/>
</dbReference>
<dbReference type="PANTHER" id="PTHR42943:SF13">
    <property type="entry name" value="GLUTATHIONE S-TRANSFERASE KAPPA-RELATED"/>
    <property type="match status" value="1"/>
</dbReference>
<name>A0A8H6AUS7_9HELO</name>
<dbReference type="FunFam" id="3.40.30.10:FF:000096">
    <property type="entry name" value="Glutathione S-transferase kappa"/>
    <property type="match status" value="1"/>
</dbReference>
<keyword evidence="3 8" id="KW-0808">Transferase</keyword>
<dbReference type="GO" id="GO:0005777">
    <property type="term" value="C:peroxisome"/>
    <property type="evidence" value="ECO:0007669"/>
    <property type="project" value="TreeGrafter"/>
</dbReference>
<evidence type="ECO:0000256" key="3">
    <source>
        <dbReference type="ARBA" id="ARBA00022679"/>
    </source>
</evidence>
<dbReference type="InterPro" id="IPR036249">
    <property type="entry name" value="Thioredoxin-like_sf"/>
</dbReference>
<dbReference type="PANTHER" id="PTHR42943">
    <property type="entry name" value="GLUTATHIONE S-TRANSFERASE KAPPA"/>
    <property type="match status" value="1"/>
</dbReference>
<dbReference type="GO" id="GO:0004602">
    <property type="term" value="F:glutathione peroxidase activity"/>
    <property type="evidence" value="ECO:0007669"/>
    <property type="project" value="TreeGrafter"/>
</dbReference>
<proteinExistence type="inferred from homology"/>
<evidence type="ECO:0000313" key="9">
    <source>
        <dbReference type="Proteomes" id="UP000531561"/>
    </source>
</evidence>
<dbReference type="GO" id="GO:0004364">
    <property type="term" value="F:glutathione transferase activity"/>
    <property type="evidence" value="ECO:0007669"/>
    <property type="project" value="UniProtKB-EC"/>
</dbReference>
<dbReference type="OrthoDB" id="4664297at2759"/>
<comment type="similarity">
    <text evidence="1">Belongs to the GST superfamily. Kappa family.</text>
</comment>
<feature type="domain" description="DSBA-like thioredoxin" evidence="7">
    <location>
        <begin position="12"/>
        <end position="203"/>
    </location>
</feature>
<dbReference type="EMBL" id="JABFCT010000008">
    <property type="protein sequence ID" value="KAF5873973.1"/>
    <property type="molecule type" value="Genomic_DNA"/>
</dbReference>
<evidence type="ECO:0000259" key="7">
    <source>
        <dbReference type="Pfam" id="PF01323"/>
    </source>
</evidence>
<organism evidence="8 9">
    <name type="scientific">Botrytis fragariae</name>
    <dbReference type="NCBI Taxonomy" id="1964551"/>
    <lineage>
        <taxon>Eukaryota</taxon>
        <taxon>Fungi</taxon>
        <taxon>Dikarya</taxon>
        <taxon>Ascomycota</taxon>
        <taxon>Pezizomycotina</taxon>
        <taxon>Leotiomycetes</taxon>
        <taxon>Helotiales</taxon>
        <taxon>Sclerotiniaceae</taxon>
        <taxon>Botrytis</taxon>
    </lineage>
</organism>
<evidence type="ECO:0000256" key="1">
    <source>
        <dbReference type="ARBA" id="ARBA00006494"/>
    </source>
</evidence>
<evidence type="ECO:0000256" key="6">
    <source>
        <dbReference type="ARBA" id="ARBA00083519"/>
    </source>
</evidence>
<gene>
    <name evidence="8" type="ORF">Bfra_005440</name>
</gene>
<reference evidence="8 9" key="1">
    <citation type="journal article" date="2020" name="Phytopathology">
        <title>A high-quality genome resource of Botrytis fragariae, a new and rapidly spreading fungal pathogen causing strawberry gray mold in the U.S.A.</title>
        <authorList>
            <person name="Wu Y."/>
            <person name="Saski C.A."/>
            <person name="Schnabel G."/>
            <person name="Xiao S."/>
            <person name="Hu M."/>
        </authorList>
    </citation>
    <scope>NUCLEOTIDE SEQUENCE [LARGE SCALE GENOMIC DNA]</scope>
    <source>
        <strain evidence="8 9">BVB16</strain>
    </source>
</reference>
<comment type="catalytic activity">
    <reaction evidence="4">
        <text>RX + glutathione = an S-substituted glutathione + a halide anion + H(+)</text>
        <dbReference type="Rhea" id="RHEA:16437"/>
        <dbReference type="ChEBI" id="CHEBI:15378"/>
        <dbReference type="ChEBI" id="CHEBI:16042"/>
        <dbReference type="ChEBI" id="CHEBI:17792"/>
        <dbReference type="ChEBI" id="CHEBI:57925"/>
        <dbReference type="ChEBI" id="CHEBI:90779"/>
        <dbReference type="EC" id="2.5.1.18"/>
    </reaction>
</comment>
<keyword evidence="9" id="KW-1185">Reference proteome</keyword>
<dbReference type="AlphaFoldDB" id="A0A8H6AUS7"/>
<dbReference type="SUPFAM" id="SSF52833">
    <property type="entry name" value="Thioredoxin-like"/>
    <property type="match status" value="1"/>
</dbReference>
<dbReference type="Pfam" id="PF01323">
    <property type="entry name" value="DSBA"/>
    <property type="match status" value="1"/>
</dbReference>
<dbReference type="RefSeq" id="XP_037192919.1">
    <property type="nucleotide sequence ID" value="XM_037335824.1"/>
</dbReference>
<dbReference type="Gene3D" id="3.40.30.10">
    <property type="entry name" value="Glutaredoxin"/>
    <property type="match status" value="1"/>
</dbReference>
<dbReference type="Proteomes" id="UP000531561">
    <property type="component" value="Unassembled WGS sequence"/>
</dbReference>
<accession>A0A8H6AUS7</accession>
<evidence type="ECO:0000256" key="2">
    <source>
        <dbReference type="ARBA" id="ARBA00012452"/>
    </source>
</evidence>
<dbReference type="InterPro" id="IPR051924">
    <property type="entry name" value="GST_Kappa/NadH"/>
</dbReference>
<evidence type="ECO:0000256" key="5">
    <source>
        <dbReference type="ARBA" id="ARBA00073833"/>
    </source>
</evidence>